<evidence type="ECO:0000259" key="2">
    <source>
        <dbReference type="Pfam" id="PF13193"/>
    </source>
</evidence>
<dbReference type="InterPro" id="IPR042099">
    <property type="entry name" value="ANL_N_sf"/>
</dbReference>
<evidence type="ECO:0000259" key="1">
    <source>
        <dbReference type="Pfam" id="PF00501"/>
    </source>
</evidence>
<keyword evidence="4" id="KW-1185">Reference proteome</keyword>
<dbReference type="EMBL" id="CACSIP010000001">
    <property type="protein sequence ID" value="CAA0079314.1"/>
    <property type="molecule type" value="Genomic_DNA"/>
</dbReference>
<accession>A0A5S9MV40</accession>
<dbReference type="Gene3D" id="3.30.300.30">
    <property type="match status" value="1"/>
</dbReference>
<gene>
    <name evidence="3" type="primary">menE_1</name>
    <name evidence="3" type="ORF">AELLOGFF_00129</name>
</gene>
<dbReference type="InterPro" id="IPR000873">
    <property type="entry name" value="AMP-dep_synth/lig_dom"/>
</dbReference>
<dbReference type="RefSeq" id="WP_159228492.1">
    <property type="nucleotide sequence ID" value="NZ_CACSIP010000001.1"/>
</dbReference>
<dbReference type="CDD" id="cd04433">
    <property type="entry name" value="AFD_class_I"/>
    <property type="match status" value="1"/>
</dbReference>
<name>A0A5S9MV40_MYCVN</name>
<dbReference type="PANTHER" id="PTHR43201">
    <property type="entry name" value="ACYL-COA SYNTHETASE"/>
    <property type="match status" value="1"/>
</dbReference>
<keyword evidence="3" id="KW-0436">Ligase</keyword>
<dbReference type="Pfam" id="PF13193">
    <property type="entry name" value="AMP-binding_C"/>
    <property type="match status" value="1"/>
</dbReference>
<feature type="domain" description="AMP-binding enzyme C-terminal" evidence="2">
    <location>
        <begin position="413"/>
        <end position="484"/>
    </location>
</feature>
<reference evidence="3 4" key="1">
    <citation type="submission" date="2019-11" db="EMBL/GenBank/DDBJ databases">
        <authorList>
            <person name="Holert J."/>
        </authorList>
    </citation>
    <scope>NUCLEOTIDE SEQUENCE [LARGE SCALE GENOMIC DNA]</scope>
    <source>
        <strain evidence="3">BC8_1</strain>
    </source>
</reference>
<organism evidence="3 4">
    <name type="scientific">Mycolicibacterium vanbaalenii</name>
    <name type="common">Mycobacterium vanbaalenii</name>
    <dbReference type="NCBI Taxonomy" id="110539"/>
    <lineage>
        <taxon>Bacteria</taxon>
        <taxon>Bacillati</taxon>
        <taxon>Actinomycetota</taxon>
        <taxon>Actinomycetes</taxon>
        <taxon>Mycobacteriales</taxon>
        <taxon>Mycobacteriaceae</taxon>
        <taxon>Mycolicibacterium</taxon>
    </lineage>
</organism>
<dbReference type="InterPro" id="IPR045851">
    <property type="entry name" value="AMP-bd_C_sf"/>
</dbReference>
<evidence type="ECO:0000313" key="4">
    <source>
        <dbReference type="Proteomes" id="UP000430146"/>
    </source>
</evidence>
<proteinExistence type="predicted"/>
<feature type="domain" description="AMP-dependent synthetase/ligase" evidence="1">
    <location>
        <begin position="15"/>
        <end position="369"/>
    </location>
</feature>
<protein>
    <submittedName>
        <fullName evidence="3">2-succinylbenzoate--CoA ligase</fullName>
        <ecNumber evidence="3">6.2.1.26</ecNumber>
    </submittedName>
</protein>
<dbReference type="SUPFAM" id="SSF56801">
    <property type="entry name" value="Acetyl-CoA synthetase-like"/>
    <property type="match status" value="1"/>
</dbReference>
<dbReference type="GO" id="GO:0006631">
    <property type="term" value="P:fatty acid metabolic process"/>
    <property type="evidence" value="ECO:0007669"/>
    <property type="project" value="TreeGrafter"/>
</dbReference>
<dbReference type="GO" id="GO:0031956">
    <property type="term" value="F:medium-chain fatty acid-CoA ligase activity"/>
    <property type="evidence" value="ECO:0007669"/>
    <property type="project" value="TreeGrafter"/>
</dbReference>
<sequence>MSQPLADRIQTVLALDPQAPAIEFQGRWTTWGELGGIAAGVRELLSVGGLGQGAPVGVVLRNHPALVGALLGVLSAGECIVTVNAAHGDAGLTADIAGLDVPAVVALGTDWARSGVPEAARGALGLQVGLDPAGVSRHPELPRPGPGPFRAEPPGIAVEMLTSGTTGPPKRIPLSYRSFEHAMAAAGEHYASGGGEAQTPRLRSGVAIVSSPLVHMSGLFRTLLNILEGRRIALLERFRVPDFVDAVVRHRPRAVSLVPSALAMVLDADVTPDVFDSVQVVTSGTAHLPVAVQEKFQDRYGVAVLPSYGATEFSGGVAGWSLALHREWSKAKRGSVGRPQRGREVRVVSPDDGEELPAGLQGRIEVRTRGEDWVSTTDLGRVDGDGFVFIDGRTDDVIVRGGFKVTPSDIVHVLREHPAVRDAGVTGIPDQRLGAVPVAVVELHDGADAEPDELLAFVRERVSRYQVPARLMVVDQLPRTPSLKISQPAIRELFDKVDS</sequence>
<dbReference type="Gene3D" id="3.40.50.12780">
    <property type="entry name" value="N-terminal domain of ligase-like"/>
    <property type="match status" value="1"/>
</dbReference>
<dbReference type="OrthoDB" id="3444674at2"/>
<dbReference type="Pfam" id="PF00501">
    <property type="entry name" value="AMP-binding"/>
    <property type="match status" value="1"/>
</dbReference>
<dbReference type="GO" id="GO:0008756">
    <property type="term" value="F:o-succinylbenzoate-CoA ligase activity"/>
    <property type="evidence" value="ECO:0007669"/>
    <property type="project" value="UniProtKB-EC"/>
</dbReference>
<dbReference type="InterPro" id="IPR025110">
    <property type="entry name" value="AMP-bd_C"/>
</dbReference>
<dbReference type="AlphaFoldDB" id="A0A5S9MV40"/>
<evidence type="ECO:0000313" key="3">
    <source>
        <dbReference type="EMBL" id="CAA0079314.1"/>
    </source>
</evidence>
<dbReference type="Proteomes" id="UP000430146">
    <property type="component" value="Unassembled WGS sequence"/>
</dbReference>
<dbReference type="EC" id="6.2.1.26" evidence="3"/>
<dbReference type="PANTHER" id="PTHR43201:SF32">
    <property type="entry name" value="2-SUCCINYLBENZOATE--COA LIGASE, CHLOROPLASTIC_PEROXISOMAL"/>
    <property type="match status" value="1"/>
</dbReference>